<keyword evidence="1" id="KW-0812">Transmembrane</keyword>
<keyword evidence="1" id="KW-1133">Transmembrane helix</keyword>
<evidence type="ECO:0000256" key="1">
    <source>
        <dbReference type="SAM" id="Phobius"/>
    </source>
</evidence>
<proteinExistence type="predicted"/>
<evidence type="ECO:0000313" key="2">
    <source>
        <dbReference type="EMBL" id="JAD96213.1"/>
    </source>
</evidence>
<keyword evidence="1" id="KW-0472">Membrane</keyword>
<organism evidence="2">
    <name type="scientific">Arundo donax</name>
    <name type="common">Giant reed</name>
    <name type="synonym">Donax arundinaceus</name>
    <dbReference type="NCBI Taxonomy" id="35708"/>
    <lineage>
        <taxon>Eukaryota</taxon>
        <taxon>Viridiplantae</taxon>
        <taxon>Streptophyta</taxon>
        <taxon>Embryophyta</taxon>
        <taxon>Tracheophyta</taxon>
        <taxon>Spermatophyta</taxon>
        <taxon>Magnoliopsida</taxon>
        <taxon>Liliopsida</taxon>
        <taxon>Poales</taxon>
        <taxon>Poaceae</taxon>
        <taxon>PACMAD clade</taxon>
        <taxon>Arundinoideae</taxon>
        <taxon>Arundineae</taxon>
        <taxon>Arundo</taxon>
    </lineage>
</organism>
<dbReference type="EMBL" id="GBRH01201682">
    <property type="protein sequence ID" value="JAD96213.1"/>
    <property type="molecule type" value="Transcribed_RNA"/>
</dbReference>
<sequence length="83" mass="9918">MTNCLIMLVRLKISRCSACFLRMSIPSIRLQELRLSVSFELYRLRWLYFWDDFLSSRLVFILIAWSMIAWMRGDHGCPVRIGD</sequence>
<feature type="transmembrane region" description="Helical" evidence="1">
    <location>
        <begin position="53"/>
        <end position="71"/>
    </location>
</feature>
<protein>
    <submittedName>
        <fullName evidence="2">Uncharacterized protein</fullName>
    </submittedName>
</protein>
<dbReference type="AlphaFoldDB" id="A0A0A9EB05"/>
<reference evidence="2" key="1">
    <citation type="submission" date="2014-09" db="EMBL/GenBank/DDBJ databases">
        <authorList>
            <person name="Magalhaes I.L.F."/>
            <person name="Oliveira U."/>
            <person name="Santos F.R."/>
            <person name="Vidigal T.H.D.A."/>
            <person name="Brescovit A.D."/>
            <person name="Santos A.J."/>
        </authorList>
    </citation>
    <scope>NUCLEOTIDE SEQUENCE</scope>
    <source>
        <tissue evidence="2">Shoot tissue taken approximately 20 cm above the soil surface</tissue>
    </source>
</reference>
<name>A0A0A9EB05_ARUDO</name>
<reference evidence="2" key="2">
    <citation type="journal article" date="2015" name="Data Brief">
        <title>Shoot transcriptome of the giant reed, Arundo donax.</title>
        <authorList>
            <person name="Barrero R.A."/>
            <person name="Guerrero F.D."/>
            <person name="Moolhuijzen P."/>
            <person name="Goolsby J.A."/>
            <person name="Tidwell J."/>
            <person name="Bellgard S.E."/>
            <person name="Bellgard M.I."/>
        </authorList>
    </citation>
    <scope>NUCLEOTIDE SEQUENCE</scope>
    <source>
        <tissue evidence="2">Shoot tissue taken approximately 20 cm above the soil surface</tissue>
    </source>
</reference>
<accession>A0A0A9EB05</accession>